<feature type="compositionally biased region" description="Gly residues" evidence="1">
    <location>
        <begin position="33"/>
        <end position="42"/>
    </location>
</feature>
<dbReference type="EMBL" id="CAKKNE010000005">
    <property type="protein sequence ID" value="CAH0376319.1"/>
    <property type="molecule type" value="Genomic_DNA"/>
</dbReference>
<proteinExistence type="predicted"/>
<dbReference type="Proteomes" id="UP000789595">
    <property type="component" value="Unassembled WGS sequence"/>
</dbReference>
<reference evidence="2" key="1">
    <citation type="submission" date="2021-11" db="EMBL/GenBank/DDBJ databases">
        <authorList>
            <consortium name="Genoscope - CEA"/>
            <person name="William W."/>
        </authorList>
    </citation>
    <scope>NUCLEOTIDE SEQUENCE</scope>
</reference>
<protein>
    <submittedName>
        <fullName evidence="2">Uncharacterized protein</fullName>
    </submittedName>
</protein>
<gene>
    <name evidence="2" type="ORF">PECAL_5P08930</name>
</gene>
<feature type="region of interest" description="Disordered" evidence="1">
    <location>
        <begin position="1"/>
        <end position="111"/>
    </location>
</feature>
<sequence length="528" mass="58848">MSAYVPPHKRGKPQASSASNDSAAPAQGLGRLSLGGGGGGGRWDAPQDRPGRGRNDGGRWDAPRDRPDRGRYGAGAATASRYGRYGAGGAAAPRGELAPNPYENPPDQNTERDRYVSAYDAAQQDHYGESVEGVEDDRAQFAKLIGFSRHRREKLGHRRVTGDDSGRRKRQSAPRAFGTNDHGRGLEFGEDLKGGKRIDEEDGMVYEMADGSGVFFCDRFRRYKFFCGACGLGLLKELVGVNAILLKRNKELFVGDKESQARQRAEGYALYEEKPNLRRRGSEIGTWSDREYSLPGFQWMYLRMKSWQRFTETWACLERCAHAGLFDRGGCLYEAERVVSIGGGPGYELLAYDYFREYWASPDRSQWRASVELPRHKDHAFASLDLQPSWREYVDLLGYGFSQWDVHQPDLDSLLKGTEGVVCLLSNIMCYCTDEATADLFYALLTTHKCAAIVANERGAEQGILPKLERRGAVVVKLLDNTVVGRDDRQFIVLPPGHAPLTGVPLAEDADRVFPNVPYEEKKGVRRV</sequence>
<evidence type="ECO:0000256" key="1">
    <source>
        <dbReference type="SAM" id="MobiDB-lite"/>
    </source>
</evidence>
<keyword evidence="3" id="KW-1185">Reference proteome</keyword>
<evidence type="ECO:0000313" key="2">
    <source>
        <dbReference type="EMBL" id="CAH0376319.1"/>
    </source>
</evidence>
<accession>A0A8J2SZ82</accession>
<evidence type="ECO:0000313" key="3">
    <source>
        <dbReference type="Proteomes" id="UP000789595"/>
    </source>
</evidence>
<organism evidence="2 3">
    <name type="scientific">Pelagomonas calceolata</name>
    <dbReference type="NCBI Taxonomy" id="35677"/>
    <lineage>
        <taxon>Eukaryota</taxon>
        <taxon>Sar</taxon>
        <taxon>Stramenopiles</taxon>
        <taxon>Ochrophyta</taxon>
        <taxon>Pelagophyceae</taxon>
        <taxon>Pelagomonadales</taxon>
        <taxon>Pelagomonadaceae</taxon>
        <taxon>Pelagomonas</taxon>
    </lineage>
</organism>
<feature type="region of interest" description="Disordered" evidence="1">
    <location>
        <begin position="154"/>
        <end position="185"/>
    </location>
</feature>
<dbReference type="OrthoDB" id="497695at2759"/>
<feature type="compositionally biased region" description="Low complexity" evidence="1">
    <location>
        <begin position="15"/>
        <end position="32"/>
    </location>
</feature>
<name>A0A8J2SZ82_9STRA</name>
<comment type="caution">
    <text evidence="2">The sequence shown here is derived from an EMBL/GenBank/DDBJ whole genome shotgun (WGS) entry which is preliminary data.</text>
</comment>
<feature type="compositionally biased region" description="Low complexity" evidence="1">
    <location>
        <begin position="74"/>
        <end position="95"/>
    </location>
</feature>
<feature type="compositionally biased region" description="Basic and acidic residues" evidence="1">
    <location>
        <begin position="45"/>
        <end position="71"/>
    </location>
</feature>
<dbReference type="AlphaFoldDB" id="A0A8J2SZ82"/>